<keyword evidence="8" id="KW-1185">Reference proteome</keyword>
<dbReference type="InterPro" id="IPR006558">
    <property type="entry name" value="LamG-like"/>
</dbReference>
<organism evidence="7 8">
    <name type="scientific">Chrysochromulina tobinii</name>
    <dbReference type="NCBI Taxonomy" id="1460289"/>
    <lineage>
        <taxon>Eukaryota</taxon>
        <taxon>Haptista</taxon>
        <taxon>Haptophyta</taxon>
        <taxon>Prymnesiophyceae</taxon>
        <taxon>Prymnesiales</taxon>
        <taxon>Chrysochromulinaceae</taxon>
        <taxon>Chrysochromulina</taxon>
    </lineage>
</organism>
<proteinExistence type="predicted"/>
<dbReference type="Pfam" id="PF00630">
    <property type="entry name" value="Filamin"/>
    <property type="match status" value="1"/>
</dbReference>
<dbReference type="Gene3D" id="2.60.120.200">
    <property type="match status" value="1"/>
</dbReference>
<dbReference type="SUPFAM" id="SSF49899">
    <property type="entry name" value="Concanavalin A-like lectins/glucanases"/>
    <property type="match status" value="1"/>
</dbReference>
<dbReference type="Pfam" id="PF24681">
    <property type="entry name" value="Kelch_KLHDC2_KLHL20_DRC7"/>
    <property type="match status" value="1"/>
</dbReference>
<dbReference type="PANTHER" id="PTHR46093">
    <property type="entry name" value="ACYL-COA-BINDING DOMAIN-CONTAINING PROTEIN 5"/>
    <property type="match status" value="1"/>
</dbReference>
<dbReference type="InterPro" id="IPR013783">
    <property type="entry name" value="Ig-like_fold"/>
</dbReference>
<feature type="repeat" description="Filamin" evidence="5">
    <location>
        <begin position="110"/>
        <end position="221"/>
    </location>
</feature>
<evidence type="ECO:0000259" key="6">
    <source>
        <dbReference type="SMART" id="SM00560"/>
    </source>
</evidence>
<gene>
    <name evidence="7" type="ORF">Ctob_006622</name>
</gene>
<name>A0A0M0JBQ3_9EUKA</name>
<evidence type="ECO:0000313" key="7">
    <source>
        <dbReference type="EMBL" id="KOO23807.1"/>
    </source>
</evidence>
<dbReference type="SMART" id="SM00560">
    <property type="entry name" value="LamGL"/>
    <property type="match status" value="1"/>
</dbReference>
<dbReference type="Proteomes" id="UP000037460">
    <property type="component" value="Unassembled WGS sequence"/>
</dbReference>
<dbReference type="SUPFAM" id="SSF117281">
    <property type="entry name" value="Kelch motif"/>
    <property type="match status" value="1"/>
</dbReference>
<evidence type="ECO:0000256" key="3">
    <source>
        <dbReference type="ARBA" id="ARBA00022737"/>
    </source>
</evidence>
<evidence type="ECO:0000313" key="8">
    <source>
        <dbReference type="Proteomes" id="UP000037460"/>
    </source>
</evidence>
<dbReference type="Gene3D" id="2.60.40.10">
    <property type="entry name" value="Immunoglobulins"/>
    <property type="match status" value="1"/>
</dbReference>
<feature type="domain" description="LamG-like jellyroll fold" evidence="6">
    <location>
        <begin position="556"/>
        <end position="690"/>
    </location>
</feature>
<accession>A0A0M0JBQ3</accession>
<keyword evidence="1" id="KW-0880">Kelch repeat</keyword>
<dbReference type="AlphaFoldDB" id="A0A0M0JBQ3"/>
<dbReference type="InterPro" id="IPR014756">
    <property type="entry name" value="Ig_E-set"/>
</dbReference>
<evidence type="ECO:0000256" key="4">
    <source>
        <dbReference type="ARBA" id="ARBA00023157"/>
    </source>
</evidence>
<dbReference type="PANTHER" id="PTHR46093:SF18">
    <property type="entry name" value="FIBRONECTIN TYPE-III DOMAIN-CONTAINING PROTEIN"/>
    <property type="match status" value="1"/>
</dbReference>
<dbReference type="PROSITE" id="PS50194">
    <property type="entry name" value="FILAMIN_REPEAT"/>
    <property type="match status" value="1"/>
</dbReference>
<dbReference type="SMART" id="SM00557">
    <property type="entry name" value="IG_FLMN"/>
    <property type="match status" value="1"/>
</dbReference>
<keyword evidence="2" id="KW-0732">Signal</keyword>
<dbReference type="InterPro" id="IPR001298">
    <property type="entry name" value="Filamin/ABP280_rpt"/>
</dbReference>
<keyword evidence="3" id="KW-0677">Repeat</keyword>
<reference evidence="8" key="1">
    <citation type="journal article" date="2015" name="PLoS Genet.">
        <title>Genome Sequence and Transcriptome Analyses of Chrysochromulina tobin: Metabolic Tools for Enhanced Algal Fitness in the Prominent Order Prymnesiales (Haptophyceae).</title>
        <authorList>
            <person name="Hovde B.T."/>
            <person name="Deodato C.R."/>
            <person name="Hunsperger H.M."/>
            <person name="Ryken S.A."/>
            <person name="Yost W."/>
            <person name="Jha R.K."/>
            <person name="Patterson J."/>
            <person name="Monnat R.J. Jr."/>
            <person name="Barlow S.B."/>
            <person name="Starkenburg S.R."/>
            <person name="Cattolico R.A."/>
        </authorList>
    </citation>
    <scope>NUCLEOTIDE SEQUENCE</scope>
    <source>
        <strain evidence="8">CCMP291</strain>
    </source>
</reference>
<dbReference type="SUPFAM" id="SSF81296">
    <property type="entry name" value="E set domains"/>
    <property type="match status" value="1"/>
</dbReference>
<comment type="caution">
    <text evidence="7">The sequence shown here is derived from an EMBL/GenBank/DDBJ whole genome shotgun (WGS) entry which is preliminary data.</text>
</comment>
<dbReference type="InterPro" id="IPR013320">
    <property type="entry name" value="ConA-like_dom_sf"/>
</dbReference>
<keyword evidence="4" id="KW-1015">Disulfide bond</keyword>
<dbReference type="InterPro" id="IPR015915">
    <property type="entry name" value="Kelch-typ_b-propeller"/>
</dbReference>
<dbReference type="InterPro" id="IPR017868">
    <property type="entry name" value="Filamin/ABP280_repeat-like"/>
</dbReference>
<sequence length="747" mass="81670">MHVIVRVRDVPIKIDVGTGNQRLKWLAMVALQRYFAATVTTDPALGIGMMISHAEVAIGIMDAEGNELSPNKSVRVALTDGQEVFALLQSDEVEQTTIPSAKGTSKWLMMQGAAPSKVIMTGPCVTYALEGQSNFFMLQARDTYGNMSGNGGAKFDVRVSRPDSLTKKQLGETQPDAPPEVIDRGDGSYLVRLLHTRKGRYEINVDLDGEPIAGSPFATVAVKTFVPPMIKWLVPRVNGGAEPEPFSHAAVVTYGRSLVIFGGLAGSTSKQHALNGVHSIHIEKMRWEQPKVIGKPPSPRGACSSCLAGHRLLIYGGEVDKGVLTDEFWALDLERASWIPMNIKGVAPGPVAFGAAACVGNKAYFFGGSDGKLPTNRFHAFNIVTQIWEPLDDNPGGPRPSPRFGHSLLTVEANLVMYGGRDMLMGYSTLAIYDTATNIWSTPATRGDICRERAFHSSFLWGRNVVVALGNEKENESNQMNLLNMDTLYWESWDGNIARRGGAFGLLDGKLLACGGEESKEKKNNLSLFNMGGYMMSFDGVDDEIMIPMLPTICAEKYTIEAWVRPAKVGPMNIFCRSDEGYPGKAWSHQLRINNEGKFEHYVEADEKFCVSHTLSVEAGKWYHVAGSASSDGELKLFVDGQEEGTPQDIGGLRQKLDRWFIGSATGDGMGYFEGNIGEVRLFNYARTEDEIAAENRKILNGTERGIVGYWRINEGPGAMVFDFSSYNNPGPIKGEPNWTANLVPTA</sequence>
<dbReference type="Pfam" id="PF13385">
    <property type="entry name" value="Laminin_G_3"/>
    <property type="match status" value="1"/>
</dbReference>
<evidence type="ECO:0000256" key="5">
    <source>
        <dbReference type="PROSITE-ProRule" id="PRU00087"/>
    </source>
</evidence>
<protein>
    <submittedName>
        <fullName evidence="7">Hemagglutinin-related protein</fullName>
    </submittedName>
</protein>
<dbReference type="Gene3D" id="2.120.10.80">
    <property type="entry name" value="Kelch-type beta propeller"/>
    <property type="match status" value="2"/>
</dbReference>
<evidence type="ECO:0000256" key="2">
    <source>
        <dbReference type="ARBA" id="ARBA00022729"/>
    </source>
</evidence>
<dbReference type="EMBL" id="JWZX01003154">
    <property type="protein sequence ID" value="KOO23807.1"/>
    <property type="molecule type" value="Genomic_DNA"/>
</dbReference>
<dbReference type="OrthoDB" id="10251809at2759"/>
<evidence type="ECO:0000256" key="1">
    <source>
        <dbReference type="ARBA" id="ARBA00022441"/>
    </source>
</evidence>